<keyword evidence="17" id="KW-0675">Receptor</keyword>
<sequence>MGLLAIGIYVIFFWKRKQRSKSVTMPSFDKKYPKVSYMDIARATEDFSASSLIGKGRFSSVHQGKMFPERIMVAIKIFSLETKGAQKSFIAECNALRNVRHRNLVPIVTACSSIDSNGNDFKALVYKFMSGGDLNALLYPSRDDGRISTLKFTLTRRLNIVVNIADALEYLHHNNERTIVHCDIKPSNILLDENMTAHVGDFGLARFKAESTASSFANSISSSSIAIKGTIGYLAPECATGGDDSCAADVYSFGIVLLEILLRKRPTDDMFTDGLNITKFVEMNFPNTISQIVDPELLEYQHDGLSQEASVAMRETLACLLSLLGIGIHCTKASPSERMDMREVAATLHAVMEAYLRGN</sequence>
<keyword evidence="8" id="KW-0808">Transferase</keyword>
<dbReference type="Pfam" id="PF00069">
    <property type="entry name" value="Pkinase"/>
    <property type="match status" value="1"/>
</dbReference>
<dbReference type="SUPFAM" id="SSF56112">
    <property type="entry name" value="Protein kinase-like (PK-like)"/>
    <property type="match status" value="1"/>
</dbReference>
<keyword evidence="29" id="KW-1185">Reference proteome</keyword>
<dbReference type="PANTHER" id="PTHR48055">
    <property type="entry name" value="LEUCINE-RICH REPEAT RECEPTOR PROTEIN KINASE EMS1"/>
    <property type="match status" value="1"/>
</dbReference>
<feature type="binding site" evidence="24">
    <location>
        <position position="76"/>
    </location>
    <ligand>
        <name>ATP</name>
        <dbReference type="ChEBI" id="CHEBI:30616"/>
    </ligand>
</feature>
<dbReference type="InterPro" id="IPR017441">
    <property type="entry name" value="Protein_kinase_ATP_BS"/>
</dbReference>
<dbReference type="GO" id="GO:0004674">
    <property type="term" value="F:protein serine/threonine kinase activity"/>
    <property type="evidence" value="ECO:0007669"/>
    <property type="project" value="UniProtKB-KW"/>
</dbReference>
<keyword evidence="15" id="KW-1133">Transmembrane helix</keyword>
<evidence type="ECO:0000313" key="29">
    <source>
        <dbReference type="Proteomes" id="UP001054889"/>
    </source>
</evidence>
<keyword evidence="13" id="KW-0418">Kinase</keyword>
<comment type="function">
    <text evidence="22">The processed protein kinase Xa21 chain released by protein cleavage after X.oryzae pv. oryzae protein Ax21 detection translocates into the nucleus where it can bind and regulate WRKY62, a transcription factor. Confers resistance to the bacterial pathogen X.oryzae pv. oryzae (Xoo).</text>
</comment>
<evidence type="ECO:0000256" key="14">
    <source>
        <dbReference type="ARBA" id="ARBA00022840"/>
    </source>
</evidence>
<keyword evidence="10" id="KW-0732">Signal</keyword>
<evidence type="ECO:0000256" key="18">
    <source>
        <dbReference type="ARBA" id="ARBA00023180"/>
    </source>
</evidence>
<comment type="catalytic activity">
    <reaction evidence="20">
        <text>L-seryl-[protein] + ATP = O-phospho-L-seryl-[protein] + ADP + H(+)</text>
        <dbReference type="Rhea" id="RHEA:17989"/>
        <dbReference type="Rhea" id="RHEA-COMP:9863"/>
        <dbReference type="Rhea" id="RHEA-COMP:11604"/>
        <dbReference type="ChEBI" id="CHEBI:15378"/>
        <dbReference type="ChEBI" id="CHEBI:29999"/>
        <dbReference type="ChEBI" id="CHEBI:30616"/>
        <dbReference type="ChEBI" id="CHEBI:83421"/>
        <dbReference type="ChEBI" id="CHEBI:456216"/>
        <dbReference type="EC" id="2.7.11.1"/>
    </reaction>
</comment>
<evidence type="ECO:0000256" key="1">
    <source>
        <dbReference type="ARBA" id="ARBA00004162"/>
    </source>
</evidence>
<evidence type="ECO:0000256" key="23">
    <source>
        <dbReference type="ARBA" id="ARBA00072040"/>
    </source>
</evidence>
<dbReference type="PROSITE" id="PS50011">
    <property type="entry name" value="PROTEIN_KINASE_DOM"/>
    <property type="match status" value="1"/>
</dbReference>
<evidence type="ECO:0000256" key="17">
    <source>
        <dbReference type="ARBA" id="ARBA00023170"/>
    </source>
</evidence>
<evidence type="ECO:0000256" key="13">
    <source>
        <dbReference type="ARBA" id="ARBA00022777"/>
    </source>
</evidence>
<name>A0AAV5EYU7_ELECO</name>
<comment type="similarity">
    <text evidence="25">Belongs to the protein kinase superfamily.</text>
</comment>
<evidence type="ECO:0000256" key="24">
    <source>
        <dbReference type="PROSITE-ProRule" id="PRU10141"/>
    </source>
</evidence>
<dbReference type="GO" id="GO:0005789">
    <property type="term" value="C:endoplasmic reticulum membrane"/>
    <property type="evidence" value="ECO:0007669"/>
    <property type="project" value="UniProtKB-SubCell"/>
</dbReference>
<dbReference type="EC" id="2.7.11.1" evidence="3"/>
<dbReference type="GO" id="GO:0005886">
    <property type="term" value="C:plasma membrane"/>
    <property type="evidence" value="ECO:0007669"/>
    <property type="project" value="UniProtKB-SubCell"/>
</dbReference>
<reference evidence="27" key="2">
    <citation type="submission" date="2021-12" db="EMBL/GenBank/DDBJ databases">
        <title>Resequencing data analysis of finger millet.</title>
        <authorList>
            <person name="Hatakeyama M."/>
            <person name="Aluri S."/>
            <person name="Balachadran M.T."/>
            <person name="Sivarajan S.R."/>
            <person name="Poveda L."/>
            <person name="Shimizu-Inatsugi R."/>
            <person name="Schlapbach R."/>
            <person name="Sreeman S.M."/>
            <person name="Shimizu K.K."/>
        </authorList>
    </citation>
    <scope>NUCLEOTIDE SEQUENCE</scope>
</reference>
<evidence type="ECO:0000256" key="22">
    <source>
        <dbReference type="ARBA" id="ARBA00056628"/>
    </source>
</evidence>
<feature type="domain" description="Protein kinase" evidence="26">
    <location>
        <begin position="47"/>
        <end position="352"/>
    </location>
</feature>
<evidence type="ECO:0000256" key="19">
    <source>
        <dbReference type="ARBA" id="ARBA00047899"/>
    </source>
</evidence>
<evidence type="ECO:0000256" key="12">
    <source>
        <dbReference type="ARBA" id="ARBA00022741"/>
    </source>
</evidence>
<evidence type="ECO:0000256" key="11">
    <source>
        <dbReference type="ARBA" id="ARBA00022737"/>
    </source>
</evidence>
<keyword evidence="7" id="KW-0433">Leucine-rich repeat</keyword>
<dbReference type="Gene3D" id="1.10.510.10">
    <property type="entry name" value="Transferase(Phosphotransferase) domain 1"/>
    <property type="match status" value="1"/>
</dbReference>
<evidence type="ECO:0000313" key="28">
    <source>
        <dbReference type="EMBL" id="GJN28624.1"/>
    </source>
</evidence>
<evidence type="ECO:0000256" key="7">
    <source>
        <dbReference type="ARBA" id="ARBA00022614"/>
    </source>
</evidence>
<protein>
    <recommendedName>
        <fullName evidence="23">Receptor kinase-like protein Xa21</fullName>
        <ecNumber evidence="3">2.7.11.1</ecNumber>
    </recommendedName>
</protein>
<accession>A0AAV5EYU7</accession>
<keyword evidence="12 24" id="KW-0547">Nucleotide-binding</keyword>
<dbReference type="InterPro" id="IPR051564">
    <property type="entry name" value="LRR_receptor-like_kinase"/>
</dbReference>
<dbReference type="InterPro" id="IPR000719">
    <property type="entry name" value="Prot_kinase_dom"/>
</dbReference>
<reference evidence="27" key="1">
    <citation type="journal article" date="2018" name="DNA Res.">
        <title>Multiple hybrid de novo genome assembly of finger millet, an orphan allotetraploid crop.</title>
        <authorList>
            <person name="Hatakeyama M."/>
            <person name="Aluri S."/>
            <person name="Balachadran M.T."/>
            <person name="Sivarajan S.R."/>
            <person name="Patrignani A."/>
            <person name="Gruter S."/>
            <person name="Poveda L."/>
            <person name="Shimizu-Inatsugi R."/>
            <person name="Baeten J."/>
            <person name="Francoijs K.J."/>
            <person name="Nataraja K.N."/>
            <person name="Reddy Y.A.N."/>
            <person name="Phadnis S."/>
            <person name="Ravikumar R.L."/>
            <person name="Schlapbach R."/>
            <person name="Sreeman S.M."/>
            <person name="Shimizu K.K."/>
        </authorList>
    </citation>
    <scope>NUCLEOTIDE SEQUENCE</scope>
</reference>
<dbReference type="EMBL" id="BQKI01000080">
    <property type="protein sequence ID" value="GJN28624.1"/>
    <property type="molecule type" value="Genomic_DNA"/>
</dbReference>
<dbReference type="GO" id="GO:0005524">
    <property type="term" value="F:ATP binding"/>
    <property type="evidence" value="ECO:0007669"/>
    <property type="project" value="UniProtKB-UniRule"/>
</dbReference>
<evidence type="ECO:0000256" key="10">
    <source>
        <dbReference type="ARBA" id="ARBA00022729"/>
    </source>
</evidence>
<evidence type="ECO:0000256" key="6">
    <source>
        <dbReference type="ARBA" id="ARBA00022553"/>
    </source>
</evidence>
<evidence type="ECO:0000256" key="25">
    <source>
        <dbReference type="RuleBase" id="RU000304"/>
    </source>
</evidence>
<evidence type="ECO:0000259" key="26">
    <source>
        <dbReference type="PROSITE" id="PS50011"/>
    </source>
</evidence>
<evidence type="ECO:0000256" key="2">
    <source>
        <dbReference type="ARBA" id="ARBA00004389"/>
    </source>
</evidence>
<dbReference type="SMART" id="SM00220">
    <property type="entry name" value="S_TKc"/>
    <property type="match status" value="1"/>
</dbReference>
<evidence type="ECO:0000256" key="8">
    <source>
        <dbReference type="ARBA" id="ARBA00022679"/>
    </source>
</evidence>
<evidence type="ECO:0000256" key="21">
    <source>
        <dbReference type="ARBA" id="ARBA00054320"/>
    </source>
</evidence>
<evidence type="ECO:0000313" key="27">
    <source>
        <dbReference type="EMBL" id="GJN28573.1"/>
    </source>
</evidence>
<dbReference type="FunFam" id="1.10.510.10:FF:000358">
    <property type="entry name" value="Putative leucine-rich repeat receptor-like serine/threonine-protein kinase"/>
    <property type="match status" value="1"/>
</dbReference>
<evidence type="ECO:0000256" key="20">
    <source>
        <dbReference type="ARBA" id="ARBA00048679"/>
    </source>
</evidence>
<dbReference type="Proteomes" id="UP001054889">
    <property type="component" value="Unassembled WGS sequence"/>
</dbReference>
<dbReference type="EMBL" id="BQKI01000080">
    <property type="protein sequence ID" value="GJN28573.1"/>
    <property type="molecule type" value="Genomic_DNA"/>
</dbReference>
<evidence type="ECO:0000256" key="15">
    <source>
        <dbReference type="ARBA" id="ARBA00022989"/>
    </source>
</evidence>
<dbReference type="InterPro" id="IPR011009">
    <property type="entry name" value="Kinase-like_dom_sf"/>
</dbReference>
<dbReference type="FunFam" id="3.30.200.20:FF:000432">
    <property type="entry name" value="LRR receptor-like serine/threonine-protein kinase EFR"/>
    <property type="match status" value="1"/>
</dbReference>
<dbReference type="InterPro" id="IPR008271">
    <property type="entry name" value="Ser/Thr_kinase_AS"/>
</dbReference>
<comment type="subcellular location">
    <subcellularLocation>
        <location evidence="1">Cell membrane</location>
        <topology evidence="1">Single-pass membrane protein</topology>
    </subcellularLocation>
    <subcellularLocation>
        <location evidence="2">Endoplasmic reticulum membrane</location>
        <topology evidence="2">Single-pass membrane protein</topology>
    </subcellularLocation>
</comment>
<comment type="function">
    <text evidence="21">Receptor kinase that detects X.oryzae pv. oryzae protein Ax21 to promote innate immunity. Following X.oryzae pv. oryzae protein Ax21 detection, undergoes cleavage, releasing the processed protein kinase Xa21 chain.</text>
</comment>
<dbReference type="PROSITE" id="PS00108">
    <property type="entry name" value="PROTEIN_KINASE_ST"/>
    <property type="match status" value="1"/>
</dbReference>
<dbReference type="Gene3D" id="3.30.200.20">
    <property type="entry name" value="Phosphorylase Kinase, domain 1"/>
    <property type="match status" value="1"/>
</dbReference>
<gene>
    <name evidence="27" type="primary">gb16715</name>
    <name evidence="28" type="synonym">gb16772</name>
    <name evidence="27" type="ORF">PR202_gb16715</name>
    <name evidence="28" type="ORF">PR202_gb16772</name>
</gene>
<dbReference type="AlphaFoldDB" id="A0AAV5EYU7"/>
<keyword evidence="18" id="KW-0325">Glycoprotein</keyword>
<evidence type="ECO:0000256" key="9">
    <source>
        <dbReference type="ARBA" id="ARBA00022692"/>
    </source>
</evidence>
<dbReference type="PROSITE" id="PS00107">
    <property type="entry name" value="PROTEIN_KINASE_ATP"/>
    <property type="match status" value="1"/>
</dbReference>
<dbReference type="PANTHER" id="PTHR48055:SF50">
    <property type="entry name" value="PROTEIN KINASE DOMAIN-CONTAINING PROTEIN"/>
    <property type="match status" value="1"/>
</dbReference>
<keyword evidence="4" id="KW-1003">Cell membrane</keyword>
<evidence type="ECO:0000256" key="16">
    <source>
        <dbReference type="ARBA" id="ARBA00023136"/>
    </source>
</evidence>
<keyword evidence="11" id="KW-0677">Repeat</keyword>
<proteinExistence type="inferred from homology"/>
<keyword evidence="5 25" id="KW-0723">Serine/threonine-protein kinase</keyword>
<keyword evidence="14 24" id="KW-0067">ATP-binding</keyword>
<organism evidence="27 29">
    <name type="scientific">Eleusine coracana subsp. coracana</name>
    <dbReference type="NCBI Taxonomy" id="191504"/>
    <lineage>
        <taxon>Eukaryota</taxon>
        <taxon>Viridiplantae</taxon>
        <taxon>Streptophyta</taxon>
        <taxon>Embryophyta</taxon>
        <taxon>Tracheophyta</taxon>
        <taxon>Spermatophyta</taxon>
        <taxon>Magnoliopsida</taxon>
        <taxon>Liliopsida</taxon>
        <taxon>Poales</taxon>
        <taxon>Poaceae</taxon>
        <taxon>PACMAD clade</taxon>
        <taxon>Chloridoideae</taxon>
        <taxon>Cynodonteae</taxon>
        <taxon>Eleusininae</taxon>
        <taxon>Eleusine</taxon>
    </lineage>
</organism>
<keyword evidence="16" id="KW-0472">Membrane</keyword>
<evidence type="ECO:0000256" key="5">
    <source>
        <dbReference type="ARBA" id="ARBA00022527"/>
    </source>
</evidence>
<comment type="catalytic activity">
    <reaction evidence="19">
        <text>L-threonyl-[protein] + ATP = O-phospho-L-threonyl-[protein] + ADP + H(+)</text>
        <dbReference type="Rhea" id="RHEA:46608"/>
        <dbReference type="Rhea" id="RHEA-COMP:11060"/>
        <dbReference type="Rhea" id="RHEA-COMP:11605"/>
        <dbReference type="ChEBI" id="CHEBI:15378"/>
        <dbReference type="ChEBI" id="CHEBI:30013"/>
        <dbReference type="ChEBI" id="CHEBI:30616"/>
        <dbReference type="ChEBI" id="CHEBI:61977"/>
        <dbReference type="ChEBI" id="CHEBI:456216"/>
        <dbReference type="EC" id="2.7.11.1"/>
    </reaction>
</comment>
<comment type="caution">
    <text evidence="27">The sequence shown here is derived from an EMBL/GenBank/DDBJ whole genome shotgun (WGS) entry which is preliminary data.</text>
</comment>
<keyword evidence="9" id="KW-0812">Transmembrane</keyword>
<keyword evidence="6" id="KW-0597">Phosphoprotein</keyword>
<evidence type="ECO:0000256" key="3">
    <source>
        <dbReference type="ARBA" id="ARBA00012513"/>
    </source>
</evidence>
<evidence type="ECO:0000256" key="4">
    <source>
        <dbReference type="ARBA" id="ARBA00022475"/>
    </source>
</evidence>